<dbReference type="EMBL" id="QLNT01000024">
    <property type="protein sequence ID" value="KAF3060237.1"/>
    <property type="molecule type" value="Genomic_DNA"/>
</dbReference>
<dbReference type="Proteomes" id="UP000801864">
    <property type="component" value="Unassembled WGS sequence"/>
</dbReference>
<evidence type="ECO:0000313" key="2">
    <source>
        <dbReference type="EMBL" id="KAF3060237.1"/>
    </source>
</evidence>
<sequence length="94" mass="9851">MGLLDVSHDVSVASFSRQGKPKAQGADAIQLATGACATPSHDINQHGNSSGLKAWPDACANGAPPQHLFVSSHSPPSRLHTVQRQDGYDRPSPI</sequence>
<feature type="compositionally biased region" description="Polar residues" evidence="1">
    <location>
        <begin position="69"/>
        <end position="84"/>
    </location>
</feature>
<accession>A0A9P4X6Z7</accession>
<evidence type="ECO:0000313" key="3">
    <source>
        <dbReference type="Proteomes" id="UP000801864"/>
    </source>
</evidence>
<protein>
    <submittedName>
        <fullName evidence="2">Uncharacterized protein</fullName>
    </submittedName>
</protein>
<organism evidence="2 3">
    <name type="scientific">Trichoderma lentiforme</name>
    <dbReference type="NCBI Taxonomy" id="1567552"/>
    <lineage>
        <taxon>Eukaryota</taxon>
        <taxon>Fungi</taxon>
        <taxon>Dikarya</taxon>
        <taxon>Ascomycota</taxon>
        <taxon>Pezizomycotina</taxon>
        <taxon>Sordariomycetes</taxon>
        <taxon>Hypocreomycetidae</taxon>
        <taxon>Hypocreales</taxon>
        <taxon>Hypocreaceae</taxon>
        <taxon>Trichoderma</taxon>
    </lineage>
</organism>
<name>A0A9P4X6Z7_9HYPO</name>
<feature type="region of interest" description="Disordered" evidence="1">
    <location>
        <begin position="63"/>
        <end position="94"/>
    </location>
</feature>
<dbReference type="AlphaFoldDB" id="A0A9P4X6Z7"/>
<keyword evidence="3" id="KW-1185">Reference proteome</keyword>
<gene>
    <name evidence="2" type="ORF">CFAM422_011513</name>
</gene>
<evidence type="ECO:0000256" key="1">
    <source>
        <dbReference type="SAM" id="MobiDB-lite"/>
    </source>
</evidence>
<proteinExistence type="predicted"/>
<comment type="caution">
    <text evidence="2">The sequence shown here is derived from an EMBL/GenBank/DDBJ whole genome shotgun (WGS) entry which is preliminary data.</text>
</comment>
<reference evidence="2 3" key="1">
    <citation type="submission" date="2018-06" db="EMBL/GenBank/DDBJ databases">
        <title>Genome analysis of cellulolytic fungus Trichoderma lentiforme CFAM-422.</title>
        <authorList>
            <person name="Steindorff A.S."/>
            <person name="Formighieri E.F."/>
            <person name="Midorikawa G.E.O."/>
            <person name="Tamietti M.S."/>
            <person name="Ramos E.Z."/>
            <person name="Silva A.S."/>
            <person name="Bon E.P.S."/>
            <person name="Mendes T.D."/>
            <person name="Damaso M.C.T."/>
            <person name="Favaro L.C.L."/>
        </authorList>
    </citation>
    <scope>NUCLEOTIDE SEQUENCE [LARGE SCALE GENOMIC DNA]</scope>
    <source>
        <strain evidence="2 3">CFAM-422</strain>
    </source>
</reference>